<dbReference type="InterPro" id="IPR000792">
    <property type="entry name" value="Tscrpt_reg_LuxR_C"/>
</dbReference>
<evidence type="ECO:0000259" key="4">
    <source>
        <dbReference type="PROSITE" id="PS50043"/>
    </source>
</evidence>
<dbReference type="PROSITE" id="PS50110">
    <property type="entry name" value="RESPONSE_REGULATORY"/>
    <property type="match status" value="1"/>
</dbReference>
<sequence length="210" mass="21996">MTDTSPAMRVLVADDQVLVRAGVAALLAQMPGFRCVGSAENGAQCLAACAALAPDILLLDLQMPDADGLAVARALRPQHPALRVVILTSHASAAHARQALAEGVAGFVSKDFVLDELAQALRCVAAGRPYISPDVAMAAVQAPAVPADPLTSRQREVLRGLARGLGNKQIARDLGLSVKTVEFHRSALIQRLDLHDVASLTRYAVSQGLV</sequence>
<organism evidence="6 7">
    <name type="scientific">Pseudaquabacterium pictum</name>
    <dbReference type="NCBI Taxonomy" id="2315236"/>
    <lineage>
        <taxon>Bacteria</taxon>
        <taxon>Pseudomonadati</taxon>
        <taxon>Pseudomonadota</taxon>
        <taxon>Betaproteobacteria</taxon>
        <taxon>Burkholderiales</taxon>
        <taxon>Sphaerotilaceae</taxon>
        <taxon>Pseudaquabacterium</taxon>
    </lineage>
</organism>
<accession>A0A480AX01</accession>
<reference evidence="7" key="1">
    <citation type="submission" date="2019-03" db="EMBL/GenBank/DDBJ databases">
        <title>Aquabacterium pictum sp.nov., the first bacteriochlorophyll a-containing freshwater bacterium in the genus Aquabacterium of the class Betaproteobacteria.</title>
        <authorList>
            <person name="Hirose S."/>
            <person name="Tank M."/>
            <person name="Hara E."/>
            <person name="Tamaki H."/>
            <person name="Takaichi S."/>
            <person name="Haruta S."/>
            <person name="Hanada S."/>
        </authorList>
    </citation>
    <scope>NUCLEOTIDE SEQUENCE [LARGE SCALE GENOMIC DNA]</scope>
    <source>
        <strain evidence="7">W35</strain>
    </source>
</reference>
<dbReference type="PANTHER" id="PTHR43214:SF17">
    <property type="entry name" value="TRANSCRIPTIONAL REGULATORY PROTEIN RCSB"/>
    <property type="match status" value="1"/>
</dbReference>
<evidence type="ECO:0000256" key="3">
    <source>
        <dbReference type="PROSITE-ProRule" id="PRU00169"/>
    </source>
</evidence>
<feature type="domain" description="HTH luxR-type" evidence="4">
    <location>
        <begin position="143"/>
        <end position="208"/>
    </location>
</feature>
<dbReference type="RefSeq" id="WP_162520915.1">
    <property type="nucleotide sequence ID" value="NZ_BJCL01000021.1"/>
</dbReference>
<dbReference type="CDD" id="cd06170">
    <property type="entry name" value="LuxR_C_like"/>
    <property type="match status" value="1"/>
</dbReference>
<evidence type="ECO:0000256" key="1">
    <source>
        <dbReference type="ARBA" id="ARBA00022553"/>
    </source>
</evidence>
<dbReference type="SMART" id="SM00421">
    <property type="entry name" value="HTH_LUXR"/>
    <property type="match status" value="1"/>
</dbReference>
<keyword evidence="1 3" id="KW-0597">Phosphoprotein</keyword>
<dbReference type="AlphaFoldDB" id="A0A480AX01"/>
<evidence type="ECO:0000259" key="5">
    <source>
        <dbReference type="PROSITE" id="PS50110"/>
    </source>
</evidence>
<dbReference type="Pfam" id="PF00072">
    <property type="entry name" value="Response_reg"/>
    <property type="match status" value="1"/>
</dbReference>
<dbReference type="InterPro" id="IPR039420">
    <property type="entry name" value="WalR-like"/>
</dbReference>
<comment type="caution">
    <text evidence="6">The sequence shown here is derived from an EMBL/GenBank/DDBJ whole genome shotgun (WGS) entry which is preliminary data.</text>
</comment>
<dbReference type="SUPFAM" id="SSF46894">
    <property type="entry name" value="C-terminal effector domain of the bipartite response regulators"/>
    <property type="match status" value="1"/>
</dbReference>
<protein>
    <submittedName>
        <fullName evidence="6">DNA-binding response regulator</fullName>
    </submittedName>
</protein>
<evidence type="ECO:0000313" key="6">
    <source>
        <dbReference type="EMBL" id="GCL65911.1"/>
    </source>
</evidence>
<keyword evidence="2 6" id="KW-0238">DNA-binding</keyword>
<dbReference type="Pfam" id="PF00196">
    <property type="entry name" value="GerE"/>
    <property type="match status" value="1"/>
</dbReference>
<dbReference type="InterPro" id="IPR001789">
    <property type="entry name" value="Sig_transdc_resp-reg_receiver"/>
</dbReference>
<dbReference type="Gene3D" id="3.40.50.2300">
    <property type="match status" value="1"/>
</dbReference>
<proteinExistence type="predicted"/>
<dbReference type="EMBL" id="BJCL01000021">
    <property type="protein sequence ID" value="GCL65911.1"/>
    <property type="molecule type" value="Genomic_DNA"/>
</dbReference>
<evidence type="ECO:0000256" key="2">
    <source>
        <dbReference type="ARBA" id="ARBA00023125"/>
    </source>
</evidence>
<dbReference type="PRINTS" id="PR00038">
    <property type="entry name" value="HTHLUXR"/>
</dbReference>
<dbReference type="InterPro" id="IPR058245">
    <property type="entry name" value="NreC/VraR/RcsB-like_REC"/>
</dbReference>
<dbReference type="GO" id="GO:0006355">
    <property type="term" value="P:regulation of DNA-templated transcription"/>
    <property type="evidence" value="ECO:0007669"/>
    <property type="project" value="InterPro"/>
</dbReference>
<dbReference type="CDD" id="cd17535">
    <property type="entry name" value="REC_NarL-like"/>
    <property type="match status" value="1"/>
</dbReference>
<dbReference type="SUPFAM" id="SSF52172">
    <property type="entry name" value="CheY-like"/>
    <property type="match status" value="1"/>
</dbReference>
<dbReference type="SMART" id="SM00448">
    <property type="entry name" value="REC"/>
    <property type="match status" value="1"/>
</dbReference>
<dbReference type="GO" id="GO:0000160">
    <property type="term" value="P:phosphorelay signal transduction system"/>
    <property type="evidence" value="ECO:0007669"/>
    <property type="project" value="InterPro"/>
</dbReference>
<feature type="modified residue" description="4-aspartylphosphate" evidence="3">
    <location>
        <position position="60"/>
    </location>
</feature>
<feature type="domain" description="Response regulatory" evidence="5">
    <location>
        <begin position="9"/>
        <end position="125"/>
    </location>
</feature>
<dbReference type="InterPro" id="IPR011006">
    <property type="entry name" value="CheY-like_superfamily"/>
</dbReference>
<evidence type="ECO:0000313" key="7">
    <source>
        <dbReference type="Proteomes" id="UP000301751"/>
    </source>
</evidence>
<dbReference type="Proteomes" id="UP000301751">
    <property type="component" value="Unassembled WGS sequence"/>
</dbReference>
<dbReference type="PANTHER" id="PTHR43214">
    <property type="entry name" value="TWO-COMPONENT RESPONSE REGULATOR"/>
    <property type="match status" value="1"/>
</dbReference>
<dbReference type="GO" id="GO:0003677">
    <property type="term" value="F:DNA binding"/>
    <property type="evidence" value="ECO:0007669"/>
    <property type="project" value="UniProtKB-KW"/>
</dbReference>
<dbReference type="InterPro" id="IPR016032">
    <property type="entry name" value="Sig_transdc_resp-reg_C-effctor"/>
</dbReference>
<gene>
    <name evidence="6" type="ORF">AQPW35_49920</name>
</gene>
<dbReference type="PROSITE" id="PS00622">
    <property type="entry name" value="HTH_LUXR_1"/>
    <property type="match status" value="1"/>
</dbReference>
<keyword evidence="7" id="KW-1185">Reference proteome</keyword>
<name>A0A480AX01_9BURK</name>
<dbReference type="PROSITE" id="PS50043">
    <property type="entry name" value="HTH_LUXR_2"/>
    <property type="match status" value="1"/>
</dbReference>